<dbReference type="InterPro" id="IPR000477">
    <property type="entry name" value="RT_dom"/>
</dbReference>
<dbReference type="InterPro" id="IPR003010">
    <property type="entry name" value="C-N_Hydrolase"/>
</dbReference>
<sequence>MNLVQSAYKKLKQDCYYDTVNLFLRYEMAQFEVSDDFNDRMEALSDFVDDLQDSGEIDETQFKRWLKKISCWCLPKAINNSEPEQNGDSCFISNIRTERQYEVNSVNYFIKAPIELFILDVIWSMKVGVLLDRRLEEYCLGNRLEYAGHELPMDENGKLFKIYHRQYSMWRDTAIDKAKKALENGTDIMIIGLDIMQCYYHIKVDWNSIEAVVANDYFGMSLCTILKRISTKYIKKLRKNTEITHPTVMAEDEGLPIGLSSSGIIANWALNIFDQAVRSKLSPLYYGRYVDDILIVLQSPQINAPDGCTSAIDKLFIETQLLNTQSEDTESDDNIVYSLKELPSLKIQPNKLIFQYFDAKHSHAGLKEFSREILAQASEFRFLPVGDDLRGLDDCAYDLIYKGSLNKLRSVVGMEENSFELSKYLSRRIIQYRLCRDPLNPESLEQLFRFYKGRNVFDFCRLWEKVFTLLLTNKLEAKCAQFYNQCEDIIGKLEFDDPIYKRVQERKSNLLTDLKDDILTYLNCALAIPLGLMSTSFQSKCKSRKLQRILSKEIIEDTIDDAAYTFRESNLIRHQFVSYPLLNYTSYDGNLISPVSGELPKVDDWSIDEKAVYSPRYIHNDELQLFAIFQCLCDEDENPEEYHQHVESLIAKLELKNEPQVVRKSKKKNGKLTKPKLFTIKCDQPEKANENKSIVVGIANLKASESDIERAYRPNGKQNLSFKRQSNLYGLLNSAIEGDKCDIAVFPELSIPYAWVSTMAAFSRKHQIALVFGAEHVVTAGEAHNIVFTLLPYHCRYGQKGCYISARLKNYYAPAEKEGLRVYGLDAVSPAKPYYEIFRWGGTTFSVFNCFELTNIAHRGLMQSELDFLVTVAWNKDVRYYDHILTSTSRDLHCYIVHSNTSQYGDSRVIAPKRHEEMNDVRIKGGMNSVLMKSQLAQVRQNNFPKGKNSQKKALLWRNLLKIRSWDSM</sequence>
<proteinExistence type="predicted"/>
<dbReference type="Gene3D" id="3.60.110.10">
    <property type="entry name" value="Carbon-nitrogen hydrolase"/>
    <property type="match status" value="1"/>
</dbReference>
<dbReference type="AlphaFoldDB" id="B8FLS8"/>
<accession>B8FLS8</accession>
<dbReference type="HOGENOM" id="CLU_006589_0_0_7"/>
<feature type="domain" description="CN hydrolase" evidence="1">
    <location>
        <begin position="712"/>
        <end position="969"/>
    </location>
</feature>
<gene>
    <name evidence="2" type="ordered locus">Dalk_3745</name>
</gene>
<evidence type="ECO:0000313" key="2">
    <source>
        <dbReference type="EMBL" id="ACL05432.1"/>
    </source>
</evidence>
<dbReference type="SUPFAM" id="SSF56317">
    <property type="entry name" value="Carbon-nitrogen hydrolase"/>
    <property type="match status" value="1"/>
</dbReference>
<dbReference type="eggNOG" id="COG3344">
    <property type="taxonomic scope" value="Bacteria"/>
</dbReference>
<evidence type="ECO:0000259" key="1">
    <source>
        <dbReference type="PROSITE" id="PS50263"/>
    </source>
</evidence>
<name>B8FLS8_DESAL</name>
<protein>
    <recommendedName>
        <fullName evidence="1">CN hydrolase domain-containing protein</fullName>
    </recommendedName>
</protein>
<dbReference type="RefSeq" id="WP_015948483.1">
    <property type="nucleotide sequence ID" value="NC_011768.1"/>
</dbReference>
<keyword evidence="3" id="KW-1185">Reference proteome</keyword>
<dbReference type="eggNOG" id="COG0388">
    <property type="taxonomic scope" value="Bacteria"/>
</dbReference>
<evidence type="ECO:0000313" key="3">
    <source>
        <dbReference type="Proteomes" id="UP000000739"/>
    </source>
</evidence>
<dbReference type="InterPro" id="IPR036526">
    <property type="entry name" value="C-N_Hydrolase_sf"/>
</dbReference>
<dbReference type="KEGG" id="dal:Dalk_3745"/>
<dbReference type="Pfam" id="PF00078">
    <property type="entry name" value="RVT_1"/>
    <property type="match status" value="1"/>
</dbReference>
<dbReference type="EMBL" id="CP001322">
    <property type="protein sequence ID" value="ACL05432.1"/>
    <property type="molecule type" value="Genomic_DNA"/>
</dbReference>
<reference evidence="2 3" key="1">
    <citation type="journal article" date="2012" name="Environ. Microbiol.">
        <title>The genome sequence of Desulfatibacillum alkenivorans AK-01: a blueprint for anaerobic alkane oxidation.</title>
        <authorList>
            <person name="Callaghan A.V."/>
            <person name="Morris B.E."/>
            <person name="Pereira I.A."/>
            <person name="McInerney M.J."/>
            <person name="Austin R.N."/>
            <person name="Groves J.T."/>
            <person name="Kukor J.J."/>
            <person name="Suflita J.M."/>
            <person name="Young L.Y."/>
            <person name="Zylstra G.J."/>
            <person name="Wawrik B."/>
        </authorList>
    </citation>
    <scope>NUCLEOTIDE SEQUENCE [LARGE SCALE GENOMIC DNA]</scope>
    <source>
        <strain evidence="2 3">AK-01</strain>
    </source>
</reference>
<dbReference type="Proteomes" id="UP000000739">
    <property type="component" value="Chromosome"/>
</dbReference>
<dbReference type="PROSITE" id="PS50263">
    <property type="entry name" value="CN_HYDROLASE"/>
    <property type="match status" value="1"/>
</dbReference>
<organism evidence="2 3">
    <name type="scientific">Desulfatibacillum aliphaticivorans</name>
    <dbReference type="NCBI Taxonomy" id="218208"/>
    <lineage>
        <taxon>Bacteria</taxon>
        <taxon>Pseudomonadati</taxon>
        <taxon>Thermodesulfobacteriota</taxon>
        <taxon>Desulfobacteria</taxon>
        <taxon>Desulfobacterales</taxon>
        <taxon>Desulfatibacillaceae</taxon>
        <taxon>Desulfatibacillum</taxon>
    </lineage>
</organism>